<feature type="transmembrane region" description="Helical" evidence="6">
    <location>
        <begin position="676"/>
        <end position="700"/>
    </location>
</feature>
<feature type="domain" description="ABC3 transporter permease C-terminal" evidence="7">
    <location>
        <begin position="679"/>
        <end position="792"/>
    </location>
</feature>
<evidence type="ECO:0000256" key="3">
    <source>
        <dbReference type="ARBA" id="ARBA00022692"/>
    </source>
</evidence>
<organism evidence="9 10">
    <name type="scientific">Chitinophaga varians</name>
    <dbReference type="NCBI Taxonomy" id="2202339"/>
    <lineage>
        <taxon>Bacteria</taxon>
        <taxon>Pseudomonadati</taxon>
        <taxon>Bacteroidota</taxon>
        <taxon>Chitinophagia</taxon>
        <taxon>Chitinophagales</taxon>
        <taxon>Chitinophagaceae</taxon>
        <taxon>Chitinophaga</taxon>
    </lineage>
</organism>
<dbReference type="Pfam" id="PF12704">
    <property type="entry name" value="MacB_PCD"/>
    <property type="match status" value="1"/>
</dbReference>
<comment type="caution">
    <text evidence="9">The sequence shown here is derived from an EMBL/GenBank/DDBJ whole genome shotgun (WGS) entry which is preliminary data.</text>
</comment>
<feature type="transmembrane region" description="Helical" evidence="6">
    <location>
        <begin position="21"/>
        <end position="41"/>
    </location>
</feature>
<feature type="transmembrane region" description="Helical" evidence="6">
    <location>
        <begin position="424"/>
        <end position="448"/>
    </location>
</feature>
<feature type="transmembrane region" description="Helical" evidence="6">
    <location>
        <begin position="379"/>
        <end position="403"/>
    </location>
</feature>
<comment type="subcellular location">
    <subcellularLocation>
        <location evidence="1">Cell membrane</location>
        <topology evidence="1">Multi-pass membrane protein</topology>
    </subcellularLocation>
</comment>
<reference evidence="9 10" key="1">
    <citation type="submission" date="2020-04" db="EMBL/GenBank/DDBJ databases">
        <authorList>
            <person name="Yin C."/>
        </authorList>
    </citation>
    <scope>NUCLEOTIDE SEQUENCE [LARGE SCALE GENOMIC DNA]</scope>
    <source>
        <strain evidence="9 10">Ae27</strain>
    </source>
</reference>
<evidence type="ECO:0000256" key="5">
    <source>
        <dbReference type="ARBA" id="ARBA00023136"/>
    </source>
</evidence>
<dbReference type="PANTHER" id="PTHR30572:SF18">
    <property type="entry name" value="ABC-TYPE MACROLIDE FAMILY EXPORT SYSTEM PERMEASE COMPONENT 2"/>
    <property type="match status" value="1"/>
</dbReference>
<dbReference type="PANTHER" id="PTHR30572">
    <property type="entry name" value="MEMBRANE COMPONENT OF TRANSPORTER-RELATED"/>
    <property type="match status" value="1"/>
</dbReference>
<dbReference type="Pfam" id="PF02687">
    <property type="entry name" value="FtsX"/>
    <property type="match status" value="2"/>
</dbReference>
<evidence type="ECO:0000259" key="8">
    <source>
        <dbReference type="Pfam" id="PF12704"/>
    </source>
</evidence>
<dbReference type="InterPro" id="IPR025857">
    <property type="entry name" value="MacB_PCD"/>
</dbReference>
<accession>A0A847S0U7</accession>
<evidence type="ECO:0000256" key="1">
    <source>
        <dbReference type="ARBA" id="ARBA00004651"/>
    </source>
</evidence>
<dbReference type="GO" id="GO:0005886">
    <property type="term" value="C:plasma membrane"/>
    <property type="evidence" value="ECO:0007669"/>
    <property type="project" value="UniProtKB-SubCell"/>
</dbReference>
<dbReference type="InterPro" id="IPR003838">
    <property type="entry name" value="ABC3_permease_C"/>
</dbReference>
<feature type="transmembrane region" description="Helical" evidence="6">
    <location>
        <begin position="332"/>
        <end position="359"/>
    </location>
</feature>
<gene>
    <name evidence="9" type="ORF">HGH92_12710</name>
</gene>
<name>A0A847S0U7_9BACT</name>
<feature type="transmembrane region" description="Helical" evidence="6">
    <location>
        <begin position="763"/>
        <end position="785"/>
    </location>
</feature>
<dbReference type="GO" id="GO:0022857">
    <property type="term" value="F:transmembrane transporter activity"/>
    <property type="evidence" value="ECO:0007669"/>
    <property type="project" value="TreeGrafter"/>
</dbReference>
<dbReference type="PROSITE" id="PS51257">
    <property type="entry name" value="PROKAR_LIPOPROTEIN"/>
    <property type="match status" value="1"/>
</dbReference>
<evidence type="ECO:0000313" key="10">
    <source>
        <dbReference type="Proteomes" id="UP000570474"/>
    </source>
</evidence>
<evidence type="ECO:0000256" key="6">
    <source>
        <dbReference type="SAM" id="Phobius"/>
    </source>
</evidence>
<feature type="domain" description="MacB-like periplasmic core" evidence="8">
    <location>
        <begin position="20"/>
        <end position="238"/>
    </location>
</feature>
<keyword evidence="5 6" id="KW-0472">Membrane</keyword>
<protein>
    <submittedName>
        <fullName evidence="9">FtsX-like permease family protein</fullName>
    </submittedName>
</protein>
<keyword evidence="4 6" id="KW-1133">Transmembrane helix</keyword>
<sequence length="799" mass="89143">MFRNYFKIAIRHLQRHKFLTAINICGLAVGMACCIIIVLYVRDELSFDRFHHKADNIYRLTKIETNTANGTMDYGASIQFPVGPALKKEISGIRDAVRIFTSNTTLFTQGDKKILEEHSGYADASFFQMFDFPLLEGDPATALKDPYTVVLTASAAKRYFGQQSPIGKTLKVDNNYTCTVTGVAQDMPANTDLRMDIIQSFSTLMSRHETWEKLWFMFSSNVTYVQLADGTDPKKMEPLLKDFVKLHIGHIIEKYDVHFSLELQPLQHVHLRPEGDKGGTDNMMAIRLYVAIAVFIVLIACINFMNLTTARGHERAKEVGLRKVLGAERQHLAFQFLAESVLISFLSLVAALILVLIFLPLFNGITGKSLRLFTSTDSFIYGGLLGLAAIVGLLAGSYPALYLSGLMPVRVLKGRFMAAATRSFVRRALVVSQFAIAVILIIATTVVYTQLRFWQQKNLGFDKEHLVNIYVDGLDTVSRAQLLKAALKELPGVQQASLSNFLVGTGISMDCPIGMAGGSDKEAFVANVINGDHDLLKTTGIRLIAGRDFDPAMATDSTDAFIVNRAAVRRLGLTDPIGKRIEWRPGHLVKQGRIIGVTEDFNFRSLHYQIEPVIYQVRPQDAQVLTVRLARGNHLAQLASIEKVWNKLVPDNPLNYSFVQQDLQSQYTSERAMGQIFGIFASLAVFIACIGLLGLSMLIARQRTKEIGIRKVLGASVVHVSALLSRDFLKQVLAGIVIGVPVAWFCMEQWLHHFAFRIHLYWWMFALTALIVILIALFTVSIQFVKAALMNPVKSLRTE</sequence>
<dbReference type="AlphaFoldDB" id="A0A847S0U7"/>
<dbReference type="EMBL" id="JABAIA010000001">
    <property type="protein sequence ID" value="NLR65171.1"/>
    <property type="molecule type" value="Genomic_DNA"/>
</dbReference>
<keyword evidence="3 6" id="KW-0812">Transmembrane</keyword>
<keyword evidence="10" id="KW-1185">Reference proteome</keyword>
<evidence type="ECO:0000313" key="9">
    <source>
        <dbReference type="EMBL" id="NLR65171.1"/>
    </source>
</evidence>
<dbReference type="InterPro" id="IPR050250">
    <property type="entry name" value="Macrolide_Exporter_MacB"/>
</dbReference>
<evidence type="ECO:0000256" key="4">
    <source>
        <dbReference type="ARBA" id="ARBA00022989"/>
    </source>
</evidence>
<keyword evidence="2" id="KW-1003">Cell membrane</keyword>
<feature type="transmembrane region" description="Helical" evidence="6">
    <location>
        <begin position="288"/>
        <end position="307"/>
    </location>
</feature>
<dbReference type="RefSeq" id="WP_168871079.1">
    <property type="nucleotide sequence ID" value="NZ_JABAIA010000001.1"/>
</dbReference>
<dbReference type="Proteomes" id="UP000570474">
    <property type="component" value="Unassembled WGS sequence"/>
</dbReference>
<evidence type="ECO:0000256" key="2">
    <source>
        <dbReference type="ARBA" id="ARBA00022475"/>
    </source>
</evidence>
<feature type="domain" description="ABC3 transporter permease C-terminal" evidence="7">
    <location>
        <begin position="291"/>
        <end position="402"/>
    </location>
</feature>
<proteinExistence type="predicted"/>
<feature type="transmembrane region" description="Helical" evidence="6">
    <location>
        <begin position="732"/>
        <end position="751"/>
    </location>
</feature>
<evidence type="ECO:0000259" key="7">
    <source>
        <dbReference type="Pfam" id="PF02687"/>
    </source>
</evidence>